<keyword evidence="3" id="KW-1185">Reference proteome</keyword>
<dbReference type="eggNOG" id="COG3210">
    <property type="taxonomic scope" value="Bacteria"/>
</dbReference>
<dbReference type="Pfam" id="PF12770">
    <property type="entry name" value="CHAT"/>
    <property type="match status" value="1"/>
</dbReference>
<dbReference type="InterPro" id="IPR011050">
    <property type="entry name" value="Pectin_lyase_fold/virulence"/>
</dbReference>
<gene>
    <name evidence="2" type="ORF">MC7420_624</name>
</gene>
<name>B4VLY5_9CYAN</name>
<evidence type="ECO:0000313" key="2">
    <source>
        <dbReference type="EMBL" id="EDX77487.1"/>
    </source>
</evidence>
<dbReference type="STRING" id="118168.MC7420_624"/>
<dbReference type="SUPFAM" id="SSF51126">
    <property type="entry name" value="Pectin lyase-like"/>
    <property type="match status" value="1"/>
</dbReference>
<dbReference type="Pfam" id="PF05860">
    <property type="entry name" value="TPS"/>
    <property type="match status" value="1"/>
</dbReference>
<evidence type="ECO:0000313" key="3">
    <source>
        <dbReference type="Proteomes" id="UP000003835"/>
    </source>
</evidence>
<dbReference type="HOGENOM" id="CLU_001178_0_0_3"/>
<dbReference type="InterPro" id="IPR012334">
    <property type="entry name" value="Pectin_lyas_fold"/>
</dbReference>
<dbReference type="eggNOG" id="COG4995">
    <property type="taxonomic scope" value="Bacteria"/>
</dbReference>
<dbReference type="InterPro" id="IPR024983">
    <property type="entry name" value="CHAT_dom"/>
</dbReference>
<dbReference type="NCBIfam" id="TIGR01901">
    <property type="entry name" value="adhes_NPXG"/>
    <property type="match status" value="1"/>
</dbReference>
<sequence length="1852" mass="189891">MVLTVTFAQSPAYSQPITPAADGTGTTVTSEGNRYDIQGGTVSGDGVNLFHSFEQFGLDTNQIANFLSNPEIQNILGRVMNGEPSLINGLIQVTGGQSNLFLMNPAGIIFGENARLNVTGDFTATTATGIGFQGGWFEAFSSNSYSNLVGNPNGFKFETVQPGAIINAGDLEVSEGQNLALIGGGVLSTGSLTAPDGNISVMTVPGTSRVRLTQEGQLLSLEVELPTDNQGNLLAIEPLMLPELLTNGGVVEATGVAAADVEAEAGDIVVNQVTGYTATLSAEGDITLVPVGEGVAPSLVTTGDLNLLAQDTVFVRDNPTSPFLAQAGGNLYIQGNNGIDILALNHPETPFVSGGNLSLVSDGIISGDAHFASGGDFSLLNLAGEPGTFRSINDPIISANGDVEFGDYTGASIKIEATGSIIGGEIIINNPDIGLAPNPNDPDVEILRNSPALILRAGLDTLLYAPNVPTSAEGTTFDPPGNPSFLPPGSIQIGDVNNSEQDRNGVTVILNATGNIQTGRLTTDNLVGDGGFVNLEAGGNISTGGISTIAGNMNGDGGEISLTAGGSITLTGDVLRSWSPQNGSDITFTATGDISINCTNTAFCVETFSGGIPGVESRGNSGNVTFISEEGSINAGEALINATNGTNNPGNVTISAKGNISVREISTGIGENANTGVDGGSITIISETGSINIAAHVNSANSSATNGNGGDITLEADRNIEVIDILANSNGGNGGNITVKAGGNLTFDDISTFGSVNGGDINLTVDGTVDNSKKDPILNTIGGILSCSSPDEQCSPGNGTGGSITLNVDGDILMGDINSSGILGGGEINLTSRDGSIDTSAGTLFTSSDNGDSGSITLEAENDIITATIESPGAEGSGNITITTSAGVINTSAGTLSTASGSQSGAVSLEASDDIITGNINSFGELGGGDINLISNSGSINATGGFLDASSVDGQSGNITLEASAGSITINTVKAGLSATDTGTGSGGNITFKAGGDIIAEADIFAGVRFSEGFGGNITITSSKGSIDTSAGTLNSSSENGASGAIVLDAADEINASEIDSSSTNGSGGKIDLSAGNQITISEAIRFGSTDKGGDSLTLNTPGEITLPEILSIGGADIIAGNTNPLSNLVFSSDESLNTEGGNLSLTFADGFSVNNPISTTGGNFSLTGRGAIALQSPIDTDGGTITITGNTIDAIAASLDSSSTTGAGGNISLMAENNLLAGTLDTSSTTSVGGDISLESQTGAVESGDLIATGETGGGDVTVTARDRIITQEINTSSLSGNGGTVKLDPENGIQVTLINAQGGTEGTGGTVDITTEQFFQATGTFSDQNNIIASISTAGGAGEGTITIRHDGGARGISFDVGDATINGTAGALTTSANNSILPFQSFPGPYSQGAISIITTPQPLPTQPEPQFGIQLAPPQADPPESLTVTLNRRGFPLEELFTREFEQYLGIFNPSISNLSQIRITLSKIESATGQKPALVYTVFYPTRITPNSGSLTNPIPQDNDLLQLVVVTPTGEPIFMPIPGATRATVLAEAQKLRRAITNPITRSTNRYLAPAQQLYQWIIAPIEDQLQTQGIQNLSFIMDGGLRSIPLLALYDGEQFLIEKYSAGLMPSISLTDTRYRDINDFQVLAMGASEFTDANPLKAVPVELAAITQELWQGESFLNQEFTLENLKTQRQLQPFGIIHLATHGEFKSGRPENSYIQLWDTKLRLDQLRELKLYEPTVELLVLSACRTAVGDEEAELGFAGLAVQAGVKSALGSLWYVSDEATLGLMTEFYRQLETAPIKSEALRQAQLAMIRGEVRLENGQLLGSGESIALPPELAEIGDKDLSHPYFWSAFTMIGSPW</sequence>
<dbReference type="SMART" id="SM00912">
    <property type="entry name" value="Haemagg_act"/>
    <property type="match status" value="1"/>
</dbReference>
<dbReference type="EMBL" id="DS989844">
    <property type="protein sequence ID" value="EDX77487.1"/>
    <property type="molecule type" value="Genomic_DNA"/>
</dbReference>
<dbReference type="Proteomes" id="UP000003835">
    <property type="component" value="Unassembled WGS sequence"/>
</dbReference>
<organism evidence="2 3">
    <name type="scientific">Coleofasciculus chthonoplastes PCC 7420</name>
    <dbReference type="NCBI Taxonomy" id="118168"/>
    <lineage>
        <taxon>Bacteria</taxon>
        <taxon>Bacillati</taxon>
        <taxon>Cyanobacteriota</taxon>
        <taxon>Cyanophyceae</taxon>
        <taxon>Coleofasciculales</taxon>
        <taxon>Coleofasciculaceae</taxon>
        <taxon>Coleofasciculus</taxon>
    </lineage>
</organism>
<protein>
    <submittedName>
        <fullName evidence="2">Haemagglutination activity domain protein</fullName>
    </submittedName>
</protein>
<accession>B4VLY5</accession>
<proteinExistence type="predicted"/>
<dbReference type="InterPro" id="IPR008638">
    <property type="entry name" value="FhaB/CdiA-like_TPS"/>
</dbReference>
<feature type="domain" description="Filamentous haemagglutinin FhaB/tRNA nuclease CdiA-like TPS" evidence="1">
    <location>
        <begin position="19"/>
        <end position="133"/>
    </location>
</feature>
<evidence type="ECO:0000259" key="1">
    <source>
        <dbReference type="SMART" id="SM00912"/>
    </source>
</evidence>
<dbReference type="Gene3D" id="2.160.20.10">
    <property type="entry name" value="Single-stranded right-handed beta-helix, Pectin lyase-like"/>
    <property type="match status" value="2"/>
</dbReference>
<reference evidence="2 3" key="1">
    <citation type="submission" date="2008-07" db="EMBL/GenBank/DDBJ databases">
        <authorList>
            <person name="Tandeau de Marsac N."/>
            <person name="Ferriera S."/>
            <person name="Johnson J."/>
            <person name="Kravitz S."/>
            <person name="Beeson K."/>
            <person name="Sutton G."/>
            <person name="Rogers Y.-H."/>
            <person name="Friedman R."/>
            <person name="Frazier M."/>
            <person name="Venter J.C."/>
        </authorList>
    </citation>
    <scope>NUCLEOTIDE SEQUENCE [LARGE SCALE GENOMIC DNA]</scope>
    <source>
        <strain evidence="2 3">PCC 7420</strain>
    </source>
</reference>